<comment type="caution">
    <text evidence="2">The sequence shown here is derived from an EMBL/GenBank/DDBJ whole genome shotgun (WGS) entry which is preliminary data.</text>
</comment>
<feature type="coiled-coil region" evidence="1">
    <location>
        <begin position="299"/>
        <end position="333"/>
    </location>
</feature>
<dbReference type="AlphaFoldDB" id="A0A7K1LM82"/>
<feature type="coiled-coil region" evidence="1">
    <location>
        <begin position="367"/>
        <end position="394"/>
    </location>
</feature>
<evidence type="ECO:0000313" key="3">
    <source>
        <dbReference type="Proteomes" id="UP000460416"/>
    </source>
</evidence>
<dbReference type="EMBL" id="VJVW01000002">
    <property type="protein sequence ID" value="MUP41934.1"/>
    <property type="molecule type" value="Genomic_DNA"/>
</dbReference>
<reference evidence="2 3" key="1">
    <citation type="submission" date="2019-07" db="EMBL/GenBank/DDBJ databases">
        <title>Gramella aestuarii sp. nov., isolated from a tidal flat, and emended description of Gramella echinicola.</title>
        <authorList>
            <person name="Liu L."/>
        </authorList>
    </citation>
    <scope>NUCLEOTIDE SEQUENCE [LARGE SCALE GENOMIC DNA]</scope>
    <source>
        <strain evidence="2 3">BS12</strain>
    </source>
</reference>
<evidence type="ECO:0000256" key="1">
    <source>
        <dbReference type="SAM" id="Coils"/>
    </source>
</evidence>
<gene>
    <name evidence="2" type="ORF">FLP08_05070</name>
</gene>
<accession>A0A7K1LM82</accession>
<dbReference type="Proteomes" id="UP000460416">
    <property type="component" value="Unassembled WGS sequence"/>
</dbReference>
<feature type="coiled-coil region" evidence="1">
    <location>
        <begin position="216"/>
        <end position="274"/>
    </location>
</feature>
<dbReference type="RefSeq" id="WP_156274702.1">
    <property type="nucleotide sequence ID" value="NZ_BAABGI010000001.1"/>
</dbReference>
<organism evidence="2 3">
    <name type="scientific">Christiangramia aestuarii</name>
    <dbReference type="NCBI Taxonomy" id="1028746"/>
    <lineage>
        <taxon>Bacteria</taxon>
        <taxon>Pseudomonadati</taxon>
        <taxon>Bacteroidota</taxon>
        <taxon>Flavobacteriia</taxon>
        <taxon>Flavobacteriales</taxon>
        <taxon>Flavobacteriaceae</taxon>
        <taxon>Christiangramia</taxon>
    </lineage>
</organism>
<keyword evidence="3" id="KW-1185">Reference proteome</keyword>
<dbReference type="PANTHER" id="PTHR23159">
    <property type="entry name" value="CENTROSOMAL PROTEIN 2"/>
    <property type="match status" value="1"/>
</dbReference>
<proteinExistence type="predicted"/>
<feature type="coiled-coil region" evidence="1">
    <location>
        <begin position="34"/>
        <end position="152"/>
    </location>
</feature>
<protein>
    <submittedName>
        <fullName evidence="2">Uncharacterized protein</fullName>
    </submittedName>
</protein>
<feature type="coiled-coil region" evidence="1">
    <location>
        <begin position="547"/>
        <end position="616"/>
    </location>
</feature>
<sequence>MRTITKFFTYCAIGTSVLLTSCVSEDISPQVEELRSAQADYLRAQAAFETAQAETQAAQAALLQAQAEIAKAESEAKIAMMTAETALMEAQAAYEEALMEARTASEIAKLEAAVAEAQYQKELLEAELAAEKARLQTEIAQAELAAAQARLATQQAVDALAAQINETAQGYLDLYETNTMRAGNKLDQINNLKTIVSRYEANLDAEGNVLNFGEVEAELQAQIDADLAEIEAIEANISRLQGLNANAEDVREELTQVENRIDELEAALNEGNLAMERIYNIYETFASRASEVGDRISYIENDKELIGLYQTEISKLEENLAEASERIEPYTQDISDIESSLEDEYATLINLTQVAEEEWYDLKYAEFNGTTDDLAQAQEAYDAAKQNIIEYAGDYYGGPVSEWSYNSDTNTWEFEGYTYNARIWMYDNPIPGTPYGDAVSTLNNFNSNENYRGLLNRISRLTSTLASYNNAVINLNDNINYNQERLEAIFSNLGVSNAEEFWATLNELTSEYYEAWYAVSEIESELGSQWDLRWDLYYYLNDPNRSVADFENQIAAYQDQIAALEAEIEQNQELLVQNAFEASEMEAMIQRTEDRIARLMEEYEALKDLADQYLEMFYEIVDNN</sequence>
<dbReference type="PANTHER" id="PTHR23159:SF31">
    <property type="entry name" value="CENTROSOME-ASSOCIATED PROTEIN CEP250 ISOFORM X1"/>
    <property type="match status" value="1"/>
</dbReference>
<dbReference type="PROSITE" id="PS51257">
    <property type="entry name" value="PROKAR_LIPOPROTEIN"/>
    <property type="match status" value="1"/>
</dbReference>
<evidence type="ECO:0000313" key="2">
    <source>
        <dbReference type="EMBL" id="MUP41934.1"/>
    </source>
</evidence>
<keyword evidence="1" id="KW-0175">Coiled coil</keyword>
<name>A0A7K1LM82_9FLAO</name>